<gene>
    <name evidence="2" type="ORF">LG943_07485</name>
</gene>
<dbReference type="GO" id="GO:0008168">
    <property type="term" value="F:methyltransferase activity"/>
    <property type="evidence" value="ECO:0007669"/>
    <property type="project" value="UniProtKB-KW"/>
</dbReference>
<dbReference type="InterPro" id="IPR041698">
    <property type="entry name" value="Methyltransf_25"/>
</dbReference>
<dbReference type="Pfam" id="PF13649">
    <property type="entry name" value="Methyltransf_25"/>
    <property type="match status" value="1"/>
</dbReference>
<proteinExistence type="predicted"/>
<protein>
    <submittedName>
        <fullName evidence="2">Class I SAM-dependent methyltransferase</fullName>
    </submittedName>
</protein>
<keyword evidence="2" id="KW-0808">Transferase</keyword>
<evidence type="ECO:0000313" key="3">
    <source>
        <dbReference type="Proteomes" id="UP001140076"/>
    </source>
</evidence>
<dbReference type="AlphaFoldDB" id="A0A9X3NLA0"/>
<accession>A0A9X3NLA0</accession>
<dbReference type="GO" id="GO:0032259">
    <property type="term" value="P:methylation"/>
    <property type="evidence" value="ECO:0007669"/>
    <property type="project" value="UniProtKB-KW"/>
</dbReference>
<keyword evidence="3" id="KW-1185">Reference proteome</keyword>
<dbReference type="PANTHER" id="PTHR43591">
    <property type="entry name" value="METHYLTRANSFERASE"/>
    <property type="match status" value="1"/>
</dbReference>
<keyword evidence="2" id="KW-0489">Methyltransferase</keyword>
<dbReference type="Gene3D" id="3.40.50.150">
    <property type="entry name" value="Vaccinia Virus protein VP39"/>
    <property type="match status" value="1"/>
</dbReference>
<dbReference type="SUPFAM" id="SSF53335">
    <property type="entry name" value="S-adenosyl-L-methionine-dependent methyltransferases"/>
    <property type="match status" value="1"/>
</dbReference>
<organism evidence="2 3">
    <name type="scientific">Streptomonospora mangrovi</name>
    <dbReference type="NCBI Taxonomy" id="2883123"/>
    <lineage>
        <taxon>Bacteria</taxon>
        <taxon>Bacillati</taxon>
        <taxon>Actinomycetota</taxon>
        <taxon>Actinomycetes</taxon>
        <taxon>Streptosporangiales</taxon>
        <taxon>Nocardiopsidaceae</taxon>
        <taxon>Streptomonospora</taxon>
    </lineage>
</organism>
<dbReference type="EMBL" id="JAJAQC010000009">
    <property type="protein sequence ID" value="MDA0564168.1"/>
    <property type="molecule type" value="Genomic_DNA"/>
</dbReference>
<feature type="domain" description="Methyltransferase" evidence="1">
    <location>
        <begin position="2"/>
        <end position="94"/>
    </location>
</feature>
<comment type="caution">
    <text evidence="2">The sequence shown here is derived from an EMBL/GenBank/DDBJ whole genome shotgun (WGS) entry which is preliminary data.</text>
</comment>
<name>A0A9X3NLA0_9ACTN</name>
<reference evidence="2" key="1">
    <citation type="submission" date="2021-10" db="EMBL/GenBank/DDBJ databases">
        <title>Streptomonospora sp. nov., isolated from mangrove soil.</title>
        <authorList>
            <person name="Chen X."/>
            <person name="Ge X."/>
            <person name="Liu W."/>
        </authorList>
    </citation>
    <scope>NUCLEOTIDE SEQUENCE</scope>
    <source>
        <strain evidence="2">S1-112</strain>
    </source>
</reference>
<evidence type="ECO:0000313" key="2">
    <source>
        <dbReference type="EMBL" id="MDA0564168.1"/>
    </source>
</evidence>
<sequence length="206" mass="21711">MVDLGCGHGAVAAHVAQRFGCPVVAADPSPAMVEIARREYAHPRVEYQLMADQRLDLPGSVARAAYSAFVFAAVPTRAALGALADEAARVLRPGARFCVLDMNPASAGTATPRSRIGTPGRVYAEGEPLVAVLRPKEGPELHLNAYHWPARVYTEVLGGAGFTDLRTERPTLADAPGVADPDLLASHRLPLDPSASPFIVVTGTRA</sequence>
<dbReference type="CDD" id="cd02440">
    <property type="entry name" value="AdoMet_MTases"/>
    <property type="match status" value="1"/>
</dbReference>
<dbReference type="Proteomes" id="UP001140076">
    <property type="component" value="Unassembled WGS sequence"/>
</dbReference>
<dbReference type="InterPro" id="IPR029063">
    <property type="entry name" value="SAM-dependent_MTases_sf"/>
</dbReference>
<evidence type="ECO:0000259" key="1">
    <source>
        <dbReference type="Pfam" id="PF13649"/>
    </source>
</evidence>